<protein>
    <submittedName>
        <fullName evidence="1">Uncharacterized protein</fullName>
    </submittedName>
</protein>
<dbReference type="Proteomes" id="UP000619244">
    <property type="component" value="Unassembled WGS sequence"/>
</dbReference>
<reference evidence="1" key="1">
    <citation type="journal article" date="2014" name="Int. J. Syst. Evol. Microbiol.">
        <title>Complete genome sequence of Corynebacterium casei LMG S-19264T (=DSM 44701T), isolated from a smear-ripened cheese.</title>
        <authorList>
            <consortium name="US DOE Joint Genome Institute (JGI-PGF)"/>
            <person name="Walter F."/>
            <person name="Albersmeier A."/>
            <person name="Kalinowski J."/>
            <person name="Ruckert C."/>
        </authorList>
    </citation>
    <scope>NUCLEOTIDE SEQUENCE</scope>
    <source>
        <strain evidence="1">JCM 4790</strain>
    </source>
</reference>
<dbReference type="EMBL" id="BMVU01000023">
    <property type="protein sequence ID" value="GGX86000.1"/>
    <property type="molecule type" value="Genomic_DNA"/>
</dbReference>
<reference evidence="1" key="2">
    <citation type="submission" date="2020-09" db="EMBL/GenBank/DDBJ databases">
        <authorList>
            <person name="Sun Q."/>
            <person name="Ohkuma M."/>
        </authorList>
    </citation>
    <scope>NUCLEOTIDE SEQUENCE</scope>
    <source>
        <strain evidence="1">JCM 4790</strain>
    </source>
</reference>
<accession>A0A918U383</accession>
<proteinExistence type="predicted"/>
<evidence type="ECO:0000313" key="1">
    <source>
        <dbReference type="EMBL" id="GGX86000.1"/>
    </source>
</evidence>
<comment type="caution">
    <text evidence="1">The sequence shown here is derived from an EMBL/GenBank/DDBJ whole genome shotgun (WGS) entry which is preliminary data.</text>
</comment>
<name>A0A918U383_9ACTN</name>
<sequence length="80" mass="8889">MPPGVETSYTSWSLVTGRGVPSRSTPWTTPSRTTKVLSRSYAAIVGASSRNSVERWLKRDTILSHWSSVRDPRSGRVGRK</sequence>
<organism evidence="1 2">
    <name type="scientific">Streptomyces minutiscleroticus</name>
    <dbReference type="NCBI Taxonomy" id="68238"/>
    <lineage>
        <taxon>Bacteria</taxon>
        <taxon>Bacillati</taxon>
        <taxon>Actinomycetota</taxon>
        <taxon>Actinomycetes</taxon>
        <taxon>Kitasatosporales</taxon>
        <taxon>Streptomycetaceae</taxon>
        <taxon>Streptomyces</taxon>
    </lineage>
</organism>
<gene>
    <name evidence="1" type="ORF">GCM10010358_45150</name>
</gene>
<evidence type="ECO:0000313" key="2">
    <source>
        <dbReference type="Proteomes" id="UP000619244"/>
    </source>
</evidence>
<keyword evidence="2" id="KW-1185">Reference proteome</keyword>
<dbReference type="AlphaFoldDB" id="A0A918U383"/>